<organism evidence="4 5">
    <name type="scientific">Sphagnum troendelagicum</name>
    <dbReference type="NCBI Taxonomy" id="128251"/>
    <lineage>
        <taxon>Eukaryota</taxon>
        <taxon>Viridiplantae</taxon>
        <taxon>Streptophyta</taxon>
        <taxon>Embryophyta</taxon>
        <taxon>Bryophyta</taxon>
        <taxon>Sphagnophytina</taxon>
        <taxon>Sphagnopsida</taxon>
        <taxon>Sphagnales</taxon>
        <taxon>Sphagnaceae</taxon>
        <taxon>Sphagnum</taxon>
    </lineage>
</organism>
<evidence type="ECO:0000256" key="1">
    <source>
        <dbReference type="SAM" id="MobiDB-lite"/>
    </source>
</evidence>
<dbReference type="Pfam" id="PF03407">
    <property type="entry name" value="Nucleotid_trans"/>
    <property type="match status" value="1"/>
</dbReference>
<dbReference type="EMBL" id="OZ019906">
    <property type="protein sequence ID" value="CAK9203027.1"/>
    <property type="molecule type" value="Genomic_DNA"/>
</dbReference>
<dbReference type="InterPro" id="IPR053250">
    <property type="entry name" value="Glycosyltransferase_77"/>
</dbReference>
<feature type="domain" description="Nucleotide-diphospho-sugar transferase" evidence="3">
    <location>
        <begin position="147"/>
        <end position="372"/>
    </location>
</feature>
<feature type="compositionally biased region" description="Basic and acidic residues" evidence="1">
    <location>
        <begin position="59"/>
        <end position="79"/>
    </location>
</feature>
<dbReference type="PANTHER" id="PTHR46936:SF1">
    <property type="entry name" value="ARABINOSYLTRANSFERASE XEG113"/>
    <property type="match status" value="1"/>
</dbReference>
<evidence type="ECO:0000313" key="4">
    <source>
        <dbReference type="EMBL" id="CAK9203027.1"/>
    </source>
</evidence>
<evidence type="ECO:0000259" key="3">
    <source>
        <dbReference type="Pfam" id="PF03407"/>
    </source>
</evidence>
<evidence type="ECO:0000313" key="5">
    <source>
        <dbReference type="Proteomes" id="UP001497512"/>
    </source>
</evidence>
<reference evidence="4" key="1">
    <citation type="submission" date="2024-02" db="EMBL/GenBank/DDBJ databases">
        <authorList>
            <consortium name="ELIXIR-Norway"/>
            <consortium name="Elixir Norway"/>
        </authorList>
    </citation>
    <scope>NUCLEOTIDE SEQUENCE</scope>
</reference>
<name>A0ABP0TRC5_9BRYO</name>
<accession>A0ABP0TRC5</accession>
<feature type="chain" id="PRO_5047007922" description="Nucleotide-diphospho-sugar transferase domain-containing protein" evidence="2">
    <location>
        <begin position="21"/>
        <end position="632"/>
    </location>
</feature>
<evidence type="ECO:0000256" key="2">
    <source>
        <dbReference type="SAM" id="SignalP"/>
    </source>
</evidence>
<sequence length="632" mass="72089">MKPLRVCVLLSLLVVALVFSYYLGQPSYRDSVIQAQDAAAQVSVSSSAHQIVGNSDRTAAVEKDADQRSKPGENGESHFDQYPVLKQPIWSVPAELGTKMPPLDAFILSKAMIEVRAKKNVIVVTFANFAFMDFVLNWVKHLTEYEVSNILVGAMDLKLLEALFWKGVPVFDMRSNMSMIDVGWGTPIFHKMGREKVILVNTFLSFGYELLMCDTDMVFLQNPLPYFERFPSADVLTSSDEVVNSVDDDSLEIWDRTWGAYNIGIVYWRPTFPAKILAKEWLKLLLGDDRIWDQNGFNELLRSNKTGPAVDNTSGLFYARHGELKLGILPVSLFCSGHTFFVQELYKKLSLQPYAVHTTFQFGGTEGKRHRLREAKHFYDLPEYYDTPGGYIVFNSSIPEELLNGGSHTVASHFKLVNYQLVQIRTAFAIAMLLNRTLIMPSMWCRFDRVWYGHKGILDGTKTSQPFLCPLDHVFDINQMLADLDELEFGPGIGFREYSFLENPRVPHEVKTSILKVELCNENKDCSSEKASISLGVLKLPKNKTEDQLVKAFDGYKQFKIFQFSTTEEAFGGFSDIVQEAKFKQRIKTYPGIWCCVMDKTPGHIYYDMYWDCKPNWKPLPPATREDDHKPR</sequence>
<feature type="region of interest" description="Disordered" evidence="1">
    <location>
        <begin position="51"/>
        <end position="79"/>
    </location>
</feature>
<protein>
    <recommendedName>
        <fullName evidence="3">Nucleotide-diphospho-sugar transferase domain-containing protein</fullName>
    </recommendedName>
</protein>
<proteinExistence type="predicted"/>
<keyword evidence="5" id="KW-1185">Reference proteome</keyword>
<keyword evidence="2" id="KW-0732">Signal</keyword>
<dbReference type="Proteomes" id="UP001497512">
    <property type="component" value="Chromosome 14"/>
</dbReference>
<dbReference type="InterPro" id="IPR005069">
    <property type="entry name" value="Nucl-diP-sugar_transferase"/>
</dbReference>
<gene>
    <name evidence="4" type="ORF">CSSPTR1EN2_LOCUS6681</name>
</gene>
<feature type="signal peptide" evidence="2">
    <location>
        <begin position="1"/>
        <end position="20"/>
    </location>
</feature>
<dbReference type="PANTHER" id="PTHR46936">
    <property type="entry name" value="ARABINOSYLTRANSFERASE XEG113"/>
    <property type="match status" value="1"/>
</dbReference>